<dbReference type="EMBL" id="QGKW02000276">
    <property type="protein sequence ID" value="KAF2606832.1"/>
    <property type="molecule type" value="Genomic_DNA"/>
</dbReference>
<sequence>MNKLAREIETGSSMEGFGKICVCAVRELGSSEQEIGSQILSVLASMETESFQDVTVCHSVYCPDVCGNRRVAKTHNCAITGTQGVHYCGFPIAMKAWMGTIESLPSHVCRTSVFLNSRTNSFQVGETCSIPVPQSELDQSKVEYIVVELDGLSWSDSDKMGAGAVMWGRKTAHLFPLRGRSRTSVRDTVFWREIPKEGGIKSRETEIAVKGPVGSGSGSPRPSNGMCWVYWCVRRLEASRILRKGYRDGS</sequence>
<protein>
    <submittedName>
        <fullName evidence="1">Uncharacterized protein</fullName>
    </submittedName>
</protein>
<accession>A0A8S9LK63</accession>
<dbReference type="AlphaFoldDB" id="A0A8S9LK63"/>
<reference evidence="1" key="1">
    <citation type="submission" date="2019-12" db="EMBL/GenBank/DDBJ databases">
        <title>Genome sequencing and annotation of Brassica cretica.</title>
        <authorList>
            <person name="Studholme D.J."/>
            <person name="Sarris P.F."/>
        </authorList>
    </citation>
    <scope>NUCLEOTIDE SEQUENCE</scope>
    <source>
        <strain evidence="1">PFS-001/15</strain>
        <tissue evidence="1">Leaf</tissue>
    </source>
</reference>
<dbReference type="Proteomes" id="UP000712281">
    <property type="component" value="Unassembled WGS sequence"/>
</dbReference>
<evidence type="ECO:0000313" key="1">
    <source>
        <dbReference type="EMBL" id="KAF2606832.1"/>
    </source>
</evidence>
<organism evidence="1 2">
    <name type="scientific">Brassica cretica</name>
    <name type="common">Mustard</name>
    <dbReference type="NCBI Taxonomy" id="69181"/>
    <lineage>
        <taxon>Eukaryota</taxon>
        <taxon>Viridiplantae</taxon>
        <taxon>Streptophyta</taxon>
        <taxon>Embryophyta</taxon>
        <taxon>Tracheophyta</taxon>
        <taxon>Spermatophyta</taxon>
        <taxon>Magnoliopsida</taxon>
        <taxon>eudicotyledons</taxon>
        <taxon>Gunneridae</taxon>
        <taxon>Pentapetalae</taxon>
        <taxon>rosids</taxon>
        <taxon>malvids</taxon>
        <taxon>Brassicales</taxon>
        <taxon>Brassicaceae</taxon>
        <taxon>Brassiceae</taxon>
        <taxon>Brassica</taxon>
    </lineage>
</organism>
<comment type="caution">
    <text evidence="1">The sequence shown here is derived from an EMBL/GenBank/DDBJ whole genome shotgun (WGS) entry which is preliminary data.</text>
</comment>
<gene>
    <name evidence="1" type="ORF">F2Q68_00043750</name>
</gene>
<evidence type="ECO:0000313" key="2">
    <source>
        <dbReference type="Proteomes" id="UP000712281"/>
    </source>
</evidence>
<proteinExistence type="predicted"/>
<name>A0A8S9LK63_BRACR</name>